<comment type="caution">
    <text evidence="1">The sequence shown here is derived from an EMBL/GenBank/DDBJ whole genome shotgun (WGS) entry which is preliminary data.</text>
</comment>
<evidence type="ECO:0000313" key="2">
    <source>
        <dbReference type="Proteomes" id="UP000019194"/>
    </source>
</evidence>
<dbReference type="Proteomes" id="UP000019194">
    <property type="component" value="Unassembled WGS sequence"/>
</dbReference>
<organism evidence="1 2">
    <name type="scientific">Citrobacter freundii</name>
    <dbReference type="NCBI Taxonomy" id="546"/>
    <lineage>
        <taxon>Bacteria</taxon>
        <taxon>Pseudomonadati</taxon>
        <taxon>Pseudomonadota</taxon>
        <taxon>Gammaproteobacteria</taxon>
        <taxon>Enterobacterales</taxon>
        <taxon>Enterobacteriaceae</taxon>
        <taxon>Citrobacter</taxon>
        <taxon>Citrobacter freundii complex</taxon>
    </lineage>
</organism>
<accession>A0A7G2IXP5</accession>
<evidence type="ECO:0000313" key="1">
    <source>
        <dbReference type="EMBL" id="CDL40981.1"/>
    </source>
</evidence>
<dbReference type="EMBL" id="CBWP010000081">
    <property type="protein sequence ID" value="CDL40981.1"/>
    <property type="molecule type" value="Genomic_DNA"/>
</dbReference>
<proteinExistence type="predicted"/>
<reference evidence="1 2" key="1">
    <citation type="submission" date="2013-10" db="EMBL/GenBank/DDBJ databases">
        <title>Antibiotic resistance diversity of beta-lactamase producers in the General Hospital Vienna.</title>
        <authorList>
            <person name="Barisic I."/>
            <person name="Mitteregger D."/>
            <person name="Hirschl A.M."/>
            <person name="Noehammer C."/>
            <person name="Wiesinger-Mayr H."/>
        </authorList>
    </citation>
    <scope>NUCLEOTIDE SEQUENCE [LARGE SCALE GENOMIC DNA]</scope>
    <source>
        <strain evidence="1 2">ISC11</strain>
    </source>
</reference>
<sequence>MATLTGVAEKTALSYVEVRRYTELTQAAKENITALKKCSAYGAIARRGWFEFYVR</sequence>
<protein>
    <submittedName>
        <fullName evidence="1">Uncharacterized protein</fullName>
    </submittedName>
</protein>
<dbReference type="AlphaFoldDB" id="A0A7G2IXP5"/>
<name>A0A7G2IXP5_CITFR</name>